<dbReference type="EMBL" id="JACRJB010000002">
    <property type="protein sequence ID" value="MBI5127874.1"/>
    <property type="molecule type" value="Genomic_DNA"/>
</dbReference>
<feature type="chain" id="PRO_5037619436" evidence="2">
    <location>
        <begin position="27"/>
        <end position="109"/>
    </location>
</feature>
<reference evidence="3" key="1">
    <citation type="submission" date="2020-07" db="EMBL/GenBank/DDBJ databases">
        <title>Huge and variable diversity of episymbiotic CPR bacteria and DPANN archaea in groundwater ecosystems.</title>
        <authorList>
            <person name="He C.Y."/>
            <person name="Keren R."/>
            <person name="Whittaker M."/>
            <person name="Farag I.F."/>
            <person name="Doudna J."/>
            <person name="Cate J.H.D."/>
            <person name="Banfield J.F."/>
        </authorList>
    </citation>
    <scope>NUCLEOTIDE SEQUENCE</scope>
    <source>
        <strain evidence="3">NC_groundwater_1818_Pr3_B-0.1um_66_35</strain>
    </source>
</reference>
<keyword evidence="2" id="KW-0732">Signal</keyword>
<evidence type="ECO:0000256" key="2">
    <source>
        <dbReference type="SAM" id="SignalP"/>
    </source>
</evidence>
<feature type="compositionally biased region" description="Pro residues" evidence="1">
    <location>
        <begin position="37"/>
        <end position="52"/>
    </location>
</feature>
<comment type="caution">
    <text evidence="3">The sequence shown here is derived from an EMBL/GenBank/DDBJ whole genome shotgun (WGS) entry which is preliminary data.</text>
</comment>
<name>A0A933RV47_RHOPL</name>
<organism evidence="3 4">
    <name type="scientific">Rhodopseudomonas palustris</name>
    <dbReference type="NCBI Taxonomy" id="1076"/>
    <lineage>
        <taxon>Bacteria</taxon>
        <taxon>Pseudomonadati</taxon>
        <taxon>Pseudomonadota</taxon>
        <taxon>Alphaproteobacteria</taxon>
        <taxon>Hyphomicrobiales</taxon>
        <taxon>Nitrobacteraceae</taxon>
        <taxon>Rhodopseudomonas</taxon>
    </lineage>
</organism>
<dbReference type="AlphaFoldDB" id="A0A933RV47"/>
<protein>
    <submittedName>
        <fullName evidence="3">Uncharacterized protein</fullName>
    </submittedName>
</protein>
<accession>A0A933RV47</accession>
<gene>
    <name evidence="3" type="ORF">HZA66_00385</name>
</gene>
<feature type="signal peptide" evidence="2">
    <location>
        <begin position="1"/>
        <end position="26"/>
    </location>
</feature>
<evidence type="ECO:0000256" key="1">
    <source>
        <dbReference type="SAM" id="MobiDB-lite"/>
    </source>
</evidence>
<proteinExistence type="predicted"/>
<dbReference type="Proteomes" id="UP000782519">
    <property type="component" value="Unassembled WGS sequence"/>
</dbReference>
<evidence type="ECO:0000313" key="4">
    <source>
        <dbReference type="Proteomes" id="UP000782519"/>
    </source>
</evidence>
<evidence type="ECO:0000313" key="3">
    <source>
        <dbReference type="EMBL" id="MBI5127874.1"/>
    </source>
</evidence>
<feature type="region of interest" description="Disordered" evidence="1">
    <location>
        <begin position="21"/>
        <end position="82"/>
    </location>
</feature>
<sequence>MTTMTRIALLLLAAALMASPGGPATAQVASPGLVPSTLPPPPPPPSPPPPQVYVPQVPKLDAPQPTPRAQLPNQRRSFGDRITDCLTDGNAARLSPNDRAAYSRACANQ</sequence>